<dbReference type="PROSITE" id="PS50970">
    <property type="entry name" value="HCY"/>
    <property type="match status" value="1"/>
</dbReference>
<evidence type="ECO:0000259" key="4">
    <source>
        <dbReference type="PROSITE" id="PS50970"/>
    </source>
</evidence>
<comment type="cofactor">
    <cofactor evidence="3">
        <name>Zn(2+)</name>
        <dbReference type="ChEBI" id="CHEBI:29105"/>
    </cofactor>
</comment>
<evidence type="ECO:0000256" key="2">
    <source>
        <dbReference type="ARBA" id="ARBA00022679"/>
    </source>
</evidence>
<dbReference type="SUPFAM" id="SSF82282">
    <property type="entry name" value="Homocysteine S-methyltransferase"/>
    <property type="match status" value="1"/>
</dbReference>
<dbReference type="PANTHER" id="PTHR11103:SF18">
    <property type="entry name" value="SLR1189 PROTEIN"/>
    <property type="match status" value="1"/>
</dbReference>
<evidence type="ECO:0000256" key="1">
    <source>
        <dbReference type="ARBA" id="ARBA00022603"/>
    </source>
</evidence>
<keyword evidence="3" id="KW-0862">Zinc</keyword>
<keyword evidence="3" id="KW-0479">Metal-binding</keyword>
<gene>
    <name evidence="5" type="ORF">GCM10009867_04260</name>
</gene>
<accession>A0ABN3UEC5</accession>
<evidence type="ECO:0000256" key="3">
    <source>
        <dbReference type="PROSITE-ProRule" id="PRU00333"/>
    </source>
</evidence>
<dbReference type="PANTHER" id="PTHR11103">
    <property type="entry name" value="SLR1189 PROTEIN"/>
    <property type="match status" value="1"/>
</dbReference>
<name>A0ABN3UEC5_9MICO</name>
<feature type="binding site" evidence="3">
    <location>
        <position position="209"/>
    </location>
    <ligand>
        <name>Zn(2+)</name>
        <dbReference type="ChEBI" id="CHEBI:29105"/>
    </ligand>
</feature>
<reference evidence="5 6" key="1">
    <citation type="journal article" date="2019" name="Int. J. Syst. Evol. Microbiol.">
        <title>The Global Catalogue of Microorganisms (GCM) 10K type strain sequencing project: providing services to taxonomists for standard genome sequencing and annotation.</title>
        <authorList>
            <consortium name="The Broad Institute Genomics Platform"/>
            <consortium name="The Broad Institute Genome Sequencing Center for Infectious Disease"/>
            <person name="Wu L."/>
            <person name="Ma J."/>
        </authorList>
    </citation>
    <scope>NUCLEOTIDE SEQUENCE [LARGE SCALE GENOMIC DNA]</scope>
    <source>
        <strain evidence="5 6">JCM 16378</strain>
    </source>
</reference>
<keyword evidence="2 3" id="KW-0808">Transferase</keyword>
<dbReference type="InterPro" id="IPR036589">
    <property type="entry name" value="HCY_dom_sf"/>
</dbReference>
<proteinExistence type="predicted"/>
<evidence type="ECO:0000313" key="6">
    <source>
        <dbReference type="Proteomes" id="UP001501326"/>
    </source>
</evidence>
<protein>
    <submittedName>
        <fullName evidence="5">Homocysteine S-methyltransferase family protein</fullName>
    </submittedName>
</protein>
<organism evidence="5 6">
    <name type="scientific">Pedococcus aerophilus</name>
    <dbReference type="NCBI Taxonomy" id="436356"/>
    <lineage>
        <taxon>Bacteria</taxon>
        <taxon>Bacillati</taxon>
        <taxon>Actinomycetota</taxon>
        <taxon>Actinomycetes</taxon>
        <taxon>Micrococcales</taxon>
        <taxon>Intrasporangiaceae</taxon>
        <taxon>Pedococcus</taxon>
    </lineage>
</organism>
<feature type="binding site" evidence="3">
    <location>
        <position position="278"/>
    </location>
    <ligand>
        <name>Zn(2+)</name>
        <dbReference type="ChEBI" id="CHEBI:29105"/>
    </ligand>
</feature>
<feature type="domain" description="Hcy-binding" evidence="4">
    <location>
        <begin position="1"/>
        <end position="292"/>
    </location>
</feature>
<dbReference type="Gene3D" id="3.20.20.330">
    <property type="entry name" value="Homocysteine-binding-like domain"/>
    <property type="match status" value="1"/>
</dbReference>
<feature type="binding site" evidence="3">
    <location>
        <position position="277"/>
    </location>
    <ligand>
        <name>Zn(2+)</name>
        <dbReference type="ChEBI" id="CHEBI:29105"/>
    </ligand>
</feature>
<sequence length="300" mass="31791">MRLTDGGLETSLIFGQGLDLPDFAAFPLLDNEQGRTAIRTYWAPYLETARAHGVPFLVDTVTWRANPDWGRRLGYDAAALRDVHTESVQLAREIAGELPDATVNGVLGPRGDGYVVGHEMTAAEAAQYHRPQVAALAEAGADQVSLLTITYVAEAVGFVRAAAEVGVPCVVSFTVETDGRVPSGVTLRDAVEVVDHETDGSAAGFMVNCAHPDHVAPAFDDGAWVQRVVGFRGNASRMSHAELDAAEELDAGDPDELAQGYAALLGRLPALDVVGGCCGTDDRHVRAIAATVLEHGRTDH</sequence>
<evidence type="ECO:0000313" key="5">
    <source>
        <dbReference type="EMBL" id="GAA2731212.1"/>
    </source>
</evidence>
<keyword evidence="1 3" id="KW-0489">Methyltransferase</keyword>
<keyword evidence="6" id="KW-1185">Reference proteome</keyword>
<dbReference type="EMBL" id="BAAARN010000001">
    <property type="protein sequence ID" value="GAA2731212.1"/>
    <property type="molecule type" value="Genomic_DNA"/>
</dbReference>
<dbReference type="Proteomes" id="UP001501326">
    <property type="component" value="Unassembled WGS sequence"/>
</dbReference>
<comment type="caution">
    <text evidence="5">The sequence shown here is derived from an EMBL/GenBank/DDBJ whole genome shotgun (WGS) entry which is preliminary data.</text>
</comment>
<dbReference type="InterPro" id="IPR003726">
    <property type="entry name" value="HCY_dom"/>
</dbReference>
<dbReference type="Pfam" id="PF02574">
    <property type="entry name" value="S-methyl_trans"/>
    <property type="match status" value="1"/>
</dbReference>
<dbReference type="RefSeq" id="WP_344189803.1">
    <property type="nucleotide sequence ID" value="NZ_BAAARN010000001.1"/>
</dbReference>